<sequence length="344" mass="38569">MMRKLLPLLLSPLAWADNSASLQQCAALSEPAPRLACYDALAAAANPVVSASAPVPTPAPVAAVPAETVLLGRHSTLASQWDLDEDNKLGTFVLRAHKPTYMLPAWYQASPNARPGSPTQEPVTLFGQKMNNVEVKYQISFKSKMWENVLGTPADLWFGYTQQSHWQMYNKKQSSPFRETDYEPELMLTTPLPRHFRLGDWQMRLAGVGILHQSNGQTDPLSRSWNRVYAMAGAENGNLSLTGRWWYRLPENKQDDDNPDLVRYMGHGDVQAVYRWNRHTVGATARYNPQSGKGALQLDWTFPVAGRLRGYVQAFDGYGESLLDYNHHSRGVGFGLMMTDWLSN</sequence>
<evidence type="ECO:0000256" key="14">
    <source>
        <dbReference type="ARBA" id="ARBA00023237"/>
    </source>
</evidence>
<evidence type="ECO:0000256" key="9">
    <source>
        <dbReference type="ARBA" id="ARBA00022801"/>
    </source>
</evidence>
<dbReference type="Pfam" id="PF02253">
    <property type="entry name" value="PLA1"/>
    <property type="match status" value="1"/>
</dbReference>
<accession>A0ABT5J1V4</accession>
<dbReference type="InterPro" id="IPR003187">
    <property type="entry name" value="PLipase_A1"/>
</dbReference>
<comment type="subcellular location">
    <subcellularLocation>
        <location evidence="15">Cell outer membrane</location>
        <topology evidence="15">Multi-pass membrane protein</topology>
    </subcellularLocation>
    <text evidence="15">One of the very few enzymes located there.</text>
</comment>
<keyword evidence="6" id="KW-0812">Transmembrane</keyword>
<proteinExistence type="inferred from homology"/>
<dbReference type="Proteomes" id="UP001219956">
    <property type="component" value="Unassembled WGS sequence"/>
</dbReference>
<dbReference type="CDD" id="cd00541">
    <property type="entry name" value="OMPLA"/>
    <property type="match status" value="1"/>
</dbReference>
<evidence type="ECO:0000256" key="5">
    <source>
        <dbReference type="ARBA" id="ARBA00022452"/>
    </source>
</evidence>
<evidence type="ECO:0000256" key="12">
    <source>
        <dbReference type="ARBA" id="ARBA00023098"/>
    </source>
</evidence>
<evidence type="ECO:0000256" key="11">
    <source>
        <dbReference type="ARBA" id="ARBA00022963"/>
    </source>
</evidence>
<dbReference type="PANTHER" id="PTHR40457:SF1">
    <property type="entry name" value="PHOSPHOLIPASE A1"/>
    <property type="match status" value="1"/>
</dbReference>
<evidence type="ECO:0000256" key="15">
    <source>
        <dbReference type="RuleBase" id="RU366027"/>
    </source>
</evidence>
<organism evidence="16 17">
    <name type="scientific">Vogesella aquatica</name>
    <dbReference type="NCBI Taxonomy" id="2984206"/>
    <lineage>
        <taxon>Bacteria</taxon>
        <taxon>Pseudomonadati</taxon>
        <taxon>Pseudomonadota</taxon>
        <taxon>Betaproteobacteria</taxon>
        <taxon>Neisseriales</taxon>
        <taxon>Chromobacteriaceae</taxon>
        <taxon>Vogesella</taxon>
    </lineage>
</organism>
<comment type="similarity">
    <text evidence="3 15">Belongs to the phospholipase A1 family.</text>
</comment>
<reference evidence="16 17" key="1">
    <citation type="submission" date="2023-01" db="EMBL/GenBank/DDBJ databases">
        <title>Novel species of the genus Vogesella isolated from rivers.</title>
        <authorList>
            <person name="Lu H."/>
        </authorList>
    </citation>
    <scope>NUCLEOTIDE SEQUENCE [LARGE SCALE GENOMIC DNA]</scope>
    <source>
        <strain evidence="16 17">DC21W</strain>
    </source>
</reference>
<evidence type="ECO:0000256" key="8">
    <source>
        <dbReference type="ARBA" id="ARBA00022729"/>
    </source>
</evidence>
<dbReference type="SUPFAM" id="SSF56931">
    <property type="entry name" value="Outer membrane phospholipase A (OMPLA)"/>
    <property type="match status" value="1"/>
</dbReference>
<feature type="chain" id="PRO_5045009835" description="Phospholipase A1" evidence="15">
    <location>
        <begin position="17"/>
        <end position="344"/>
    </location>
</feature>
<comment type="subunit">
    <text evidence="4 15">Homodimer; dimerization is reversible, and the dimeric form is the active one.</text>
</comment>
<comment type="function">
    <text evidence="15">Hydrolysis of phosphatidylcholine with phospholipase A2 (EC 3.1.1.4) and phospholipase A1 (EC 3.1.1.32) activities.</text>
</comment>
<gene>
    <name evidence="16" type="ORF">PQU95_14700</name>
</gene>
<keyword evidence="7 15" id="KW-0479">Metal-binding</keyword>
<keyword evidence="10 15" id="KW-0106">Calcium</keyword>
<dbReference type="PANTHER" id="PTHR40457">
    <property type="entry name" value="PHOSPHOLIPASE A1"/>
    <property type="match status" value="1"/>
</dbReference>
<keyword evidence="17" id="KW-1185">Reference proteome</keyword>
<evidence type="ECO:0000313" key="16">
    <source>
        <dbReference type="EMBL" id="MDC7718460.1"/>
    </source>
</evidence>
<keyword evidence="13" id="KW-0472">Membrane</keyword>
<dbReference type="Gene3D" id="2.40.230.10">
    <property type="entry name" value="Phospholipase A1"/>
    <property type="match status" value="1"/>
</dbReference>
<name>A0ABT5J1V4_9NEIS</name>
<keyword evidence="11 15" id="KW-0442">Lipid degradation</keyword>
<keyword evidence="5" id="KW-1134">Transmembrane beta strand</keyword>
<feature type="signal peptide" evidence="15">
    <location>
        <begin position="1"/>
        <end position="16"/>
    </location>
</feature>
<keyword evidence="9 15" id="KW-0378">Hydrolase</keyword>
<keyword evidence="8 15" id="KW-0732">Signal</keyword>
<keyword evidence="14 15" id="KW-0998">Cell outer membrane</keyword>
<protein>
    <recommendedName>
        <fullName evidence="15">Phospholipase A1</fullName>
        <ecNumber evidence="15">3.1.1.32</ecNumber>
        <ecNumber evidence="15">3.1.1.4</ecNumber>
    </recommendedName>
    <alternativeName>
        <fullName evidence="15">Phosphatidylcholine 1-acylhydrolase</fullName>
    </alternativeName>
</protein>
<evidence type="ECO:0000256" key="7">
    <source>
        <dbReference type="ARBA" id="ARBA00022723"/>
    </source>
</evidence>
<comment type="cofactor">
    <cofactor evidence="15">
        <name>Ca(2+)</name>
        <dbReference type="ChEBI" id="CHEBI:29108"/>
    </cofactor>
    <text evidence="15">Binds 1 Ca(2+) ion per monomer. In the dimeric form the Ca(2+) is bound by different amino acids with binding of each Ca(2+) shared with ligands coming from each monomer. The Ca(2+) ion may have a role in catalysis.</text>
</comment>
<dbReference type="PRINTS" id="PR01486">
    <property type="entry name" value="PHPHLIPASEA1"/>
</dbReference>
<evidence type="ECO:0000256" key="6">
    <source>
        <dbReference type="ARBA" id="ARBA00022692"/>
    </source>
</evidence>
<evidence type="ECO:0000256" key="4">
    <source>
        <dbReference type="ARBA" id="ARBA00011702"/>
    </source>
</evidence>
<evidence type="ECO:0000256" key="10">
    <source>
        <dbReference type="ARBA" id="ARBA00022837"/>
    </source>
</evidence>
<evidence type="ECO:0000313" key="17">
    <source>
        <dbReference type="Proteomes" id="UP001219956"/>
    </source>
</evidence>
<comment type="catalytic activity">
    <reaction evidence="1 15">
        <text>a 1,2-diacyl-sn-glycero-3-phosphocholine + H2O = a 2-acyl-sn-glycero-3-phosphocholine + a fatty acid + H(+)</text>
        <dbReference type="Rhea" id="RHEA:18689"/>
        <dbReference type="ChEBI" id="CHEBI:15377"/>
        <dbReference type="ChEBI" id="CHEBI:15378"/>
        <dbReference type="ChEBI" id="CHEBI:28868"/>
        <dbReference type="ChEBI" id="CHEBI:57643"/>
        <dbReference type="ChEBI" id="CHEBI:57875"/>
        <dbReference type="EC" id="3.1.1.32"/>
    </reaction>
</comment>
<dbReference type="RefSeq" id="WP_272752699.1">
    <property type="nucleotide sequence ID" value="NZ_JAQQLF010000020.1"/>
</dbReference>
<evidence type="ECO:0000256" key="2">
    <source>
        <dbReference type="ARBA" id="ARBA00001604"/>
    </source>
</evidence>
<dbReference type="EMBL" id="JAQQLF010000020">
    <property type="protein sequence ID" value="MDC7718460.1"/>
    <property type="molecule type" value="Genomic_DNA"/>
</dbReference>
<comment type="catalytic activity">
    <reaction evidence="2 15">
        <text>a 1,2-diacyl-sn-glycero-3-phosphocholine + H2O = a 1-acyl-sn-glycero-3-phosphocholine + a fatty acid + H(+)</text>
        <dbReference type="Rhea" id="RHEA:15801"/>
        <dbReference type="ChEBI" id="CHEBI:15377"/>
        <dbReference type="ChEBI" id="CHEBI:15378"/>
        <dbReference type="ChEBI" id="CHEBI:28868"/>
        <dbReference type="ChEBI" id="CHEBI:57643"/>
        <dbReference type="ChEBI" id="CHEBI:58168"/>
        <dbReference type="EC" id="3.1.1.4"/>
    </reaction>
</comment>
<evidence type="ECO:0000256" key="3">
    <source>
        <dbReference type="ARBA" id="ARBA00010525"/>
    </source>
</evidence>
<dbReference type="EC" id="3.1.1.4" evidence="15"/>
<keyword evidence="12 15" id="KW-0443">Lipid metabolism</keyword>
<dbReference type="InterPro" id="IPR036541">
    <property type="entry name" value="PLipase_A1_sf"/>
</dbReference>
<dbReference type="EC" id="3.1.1.32" evidence="15"/>
<evidence type="ECO:0000256" key="1">
    <source>
        <dbReference type="ARBA" id="ARBA00000111"/>
    </source>
</evidence>
<comment type="caution">
    <text evidence="16">The sequence shown here is derived from an EMBL/GenBank/DDBJ whole genome shotgun (WGS) entry which is preliminary data.</text>
</comment>
<evidence type="ECO:0000256" key="13">
    <source>
        <dbReference type="ARBA" id="ARBA00023136"/>
    </source>
</evidence>